<evidence type="ECO:0000259" key="2">
    <source>
        <dbReference type="Pfam" id="PF25372"/>
    </source>
</evidence>
<name>A0A9W2ZS42_BIOGL</name>
<dbReference type="FunFam" id="3.80.10.10:FF:000144">
    <property type="entry name" value="F-box and leucine-rich repeat protein 16"/>
    <property type="match status" value="1"/>
</dbReference>
<dbReference type="RefSeq" id="XP_055877724.1">
    <property type="nucleotide sequence ID" value="XM_056021749.1"/>
</dbReference>
<dbReference type="OrthoDB" id="10044893at2759"/>
<feature type="region of interest" description="Disordered" evidence="1">
    <location>
        <begin position="20"/>
        <end position="63"/>
    </location>
</feature>
<dbReference type="GO" id="GO:0019005">
    <property type="term" value="C:SCF ubiquitin ligase complex"/>
    <property type="evidence" value="ECO:0007669"/>
    <property type="project" value="TreeGrafter"/>
</dbReference>
<dbReference type="SMART" id="SM00367">
    <property type="entry name" value="LRR_CC"/>
    <property type="match status" value="8"/>
</dbReference>
<evidence type="ECO:0000313" key="4">
    <source>
        <dbReference type="RefSeq" id="XP_055877724.1"/>
    </source>
</evidence>
<feature type="domain" description="F-box/LRR-repeat protein 15-like leucin rich repeat" evidence="2">
    <location>
        <begin position="311"/>
        <end position="488"/>
    </location>
</feature>
<proteinExistence type="predicted"/>
<dbReference type="Gene3D" id="3.80.10.10">
    <property type="entry name" value="Ribonuclease Inhibitor"/>
    <property type="match status" value="2"/>
</dbReference>
<dbReference type="Pfam" id="PF25372">
    <property type="entry name" value="DUF7885"/>
    <property type="match status" value="1"/>
</dbReference>
<dbReference type="InterPro" id="IPR057207">
    <property type="entry name" value="FBXL15_LRR"/>
</dbReference>
<evidence type="ECO:0000256" key="1">
    <source>
        <dbReference type="SAM" id="MobiDB-lite"/>
    </source>
</evidence>
<feature type="compositionally biased region" description="Low complexity" evidence="1">
    <location>
        <begin position="132"/>
        <end position="151"/>
    </location>
</feature>
<feature type="compositionally biased region" description="Polar residues" evidence="1">
    <location>
        <begin position="121"/>
        <end position="131"/>
    </location>
</feature>
<reference evidence="4" key="1">
    <citation type="submission" date="2025-08" db="UniProtKB">
        <authorList>
            <consortium name="RefSeq"/>
        </authorList>
    </citation>
    <scope>IDENTIFICATION</scope>
</reference>
<dbReference type="Proteomes" id="UP001165740">
    <property type="component" value="Chromosome 2"/>
</dbReference>
<feature type="compositionally biased region" description="Polar residues" evidence="1">
    <location>
        <begin position="152"/>
        <end position="162"/>
    </location>
</feature>
<dbReference type="InterPro" id="IPR032675">
    <property type="entry name" value="LRR_dom_sf"/>
</dbReference>
<feature type="compositionally biased region" description="Low complexity" evidence="1">
    <location>
        <begin position="43"/>
        <end position="52"/>
    </location>
</feature>
<dbReference type="GeneID" id="106062291"/>
<organism evidence="3 4">
    <name type="scientific">Biomphalaria glabrata</name>
    <name type="common">Bloodfluke planorb</name>
    <name type="synonym">Freshwater snail</name>
    <dbReference type="NCBI Taxonomy" id="6526"/>
    <lineage>
        <taxon>Eukaryota</taxon>
        <taxon>Metazoa</taxon>
        <taxon>Spiralia</taxon>
        <taxon>Lophotrochozoa</taxon>
        <taxon>Mollusca</taxon>
        <taxon>Gastropoda</taxon>
        <taxon>Heterobranchia</taxon>
        <taxon>Euthyneura</taxon>
        <taxon>Panpulmonata</taxon>
        <taxon>Hygrophila</taxon>
        <taxon>Lymnaeoidea</taxon>
        <taxon>Planorbidae</taxon>
        <taxon>Biomphalaria</taxon>
    </lineage>
</organism>
<dbReference type="SUPFAM" id="SSF52047">
    <property type="entry name" value="RNI-like"/>
    <property type="match status" value="1"/>
</dbReference>
<feature type="compositionally biased region" description="Low complexity" evidence="1">
    <location>
        <begin position="104"/>
        <end position="120"/>
    </location>
</feature>
<dbReference type="PANTHER" id="PTHR13318:SF193">
    <property type="entry name" value="F-BOX_LRR-REPEAT PROTEIN 16"/>
    <property type="match status" value="1"/>
</dbReference>
<gene>
    <name evidence="4" type="primary">LOC106062291</name>
</gene>
<keyword evidence="3" id="KW-1185">Reference proteome</keyword>
<dbReference type="GO" id="GO:0031146">
    <property type="term" value="P:SCF-dependent proteasomal ubiquitin-dependent protein catabolic process"/>
    <property type="evidence" value="ECO:0007669"/>
    <property type="project" value="TreeGrafter"/>
</dbReference>
<sequence>MSTIRKAYMEISNGIRGLRFHRDQSPSGAAQHDGNAKMDDCKSVTTRSSKSVVHTEETTPSRTPARVIVTEDSAVSNAVARLFPNKASSALLATRGDYSRTVDSKNSANAHSSSTTASTKGQGQSPLVSSNSSTAQPSVSTTSTTSSATSADQNSAKQTNGDVANLNGKLKRTNKDGVFSTTKLIGSPKAGIASRIRKLNLSMTGQKWESKAETISELMMDEKFLDRFFFYFSSEDRRRLCQVCKKWKNILYQSLYWTGVVPVINFKDWVNDSGKRKLCFENFQLRGFDQVCLVSAVDKDITEFINNTPNCKKTLRTVSIRCSNISDNALESLIRKMPAINKLELSNCNEVTGSGLWACLNPKIIVLTITDCIHIADDTIGAIAQLLPALHELNLQAYHVTDNGLALFDSKLNSSLRVLRLKSCWEITNHGVVNIIHALPNITVLSLSGCSKITDDGIEIIAENMKKLKSLDISWCARVTDASLEYVACDLGILEELILDRCTHVTDIGVGYISTMTSLTRLFIRWCIQVGDYGLHHIFSMRNLRVLSIAGCRRLTSNGLYGLRHLQRLQELEVTNCPGANSAVCRYLKDNMPNTMLIE</sequence>
<feature type="region of interest" description="Disordered" evidence="1">
    <location>
        <begin position="101"/>
        <end position="169"/>
    </location>
</feature>
<dbReference type="OMA" id="MNNLCAL"/>
<evidence type="ECO:0000313" key="3">
    <source>
        <dbReference type="Proteomes" id="UP001165740"/>
    </source>
</evidence>
<dbReference type="PANTHER" id="PTHR13318">
    <property type="entry name" value="PARTNER OF PAIRED, ISOFORM B-RELATED"/>
    <property type="match status" value="1"/>
</dbReference>
<protein>
    <submittedName>
        <fullName evidence="4">F-box/LRR-repeat protein 16-like</fullName>
    </submittedName>
</protein>
<dbReference type="CDD" id="cd22127">
    <property type="entry name" value="F-box_FBXL16"/>
    <property type="match status" value="1"/>
</dbReference>
<dbReference type="InterPro" id="IPR006553">
    <property type="entry name" value="Leu-rich_rpt_Cys-con_subtyp"/>
</dbReference>
<accession>A0A9W2ZS42</accession>
<dbReference type="AlphaFoldDB" id="A0A9W2ZS42"/>